<feature type="region of interest" description="Disordered" evidence="1">
    <location>
        <begin position="295"/>
        <end position="323"/>
    </location>
</feature>
<organism evidence="2 3">
    <name type="scientific">Plakobranchus ocellatus</name>
    <dbReference type="NCBI Taxonomy" id="259542"/>
    <lineage>
        <taxon>Eukaryota</taxon>
        <taxon>Metazoa</taxon>
        <taxon>Spiralia</taxon>
        <taxon>Lophotrochozoa</taxon>
        <taxon>Mollusca</taxon>
        <taxon>Gastropoda</taxon>
        <taxon>Heterobranchia</taxon>
        <taxon>Euthyneura</taxon>
        <taxon>Panpulmonata</taxon>
        <taxon>Sacoglossa</taxon>
        <taxon>Placobranchoidea</taxon>
        <taxon>Plakobranchidae</taxon>
        <taxon>Plakobranchus</taxon>
    </lineage>
</organism>
<reference evidence="2 3" key="1">
    <citation type="journal article" date="2021" name="Elife">
        <title>Chloroplast acquisition without the gene transfer in kleptoplastic sea slugs, Plakobranchus ocellatus.</title>
        <authorList>
            <person name="Maeda T."/>
            <person name="Takahashi S."/>
            <person name="Yoshida T."/>
            <person name="Shimamura S."/>
            <person name="Takaki Y."/>
            <person name="Nagai Y."/>
            <person name="Toyoda A."/>
            <person name="Suzuki Y."/>
            <person name="Arimoto A."/>
            <person name="Ishii H."/>
            <person name="Satoh N."/>
            <person name="Nishiyama T."/>
            <person name="Hasebe M."/>
            <person name="Maruyama T."/>
            <person name="Minagawa J."/>
            <person name="Obokata J."/>
            <person name="Shigenobu S."/>
        </authorList>
    </citation>
    <scope>NUCLEOTIDE SEQUENCE [LARGE SCALE GENOMIC DNA]</scope>
</reference>
<feature type="region of interest" description="Disordered" evidence="1">
    <location>
        <begin position="343"/>
        <end position="374"/>
    </location>
</feature>
<sequence>MVVILTGMEFGCDNKSTQDGVTRISSLQDLLEEKHREQQEVTLPQEVDSINANSTTKLAKDAALPLQDIEIQTENLHASKIEDIIENMQSEIFGHETAHAMTTVVPFFEHDSLTRSIDADDFRTSQETHGCLEGLTVKADQEESELHQEGFEGKLEHPHLFKGFKHIEYELSAEPSCSEFANYERWISSAKTQQNDMGFHQCLNTQFMPSLLEPRVNSTSSGHDLEHGAVNNNINRHLLEGKDEMMSTDGLNGQEGSRLAKEIRNVKRSTSNSLFDAENAFDGYWHNRALKYTTQSKLQEGESSSTHTMGPGERAQQSKAITTKELGRDEFLDYVMRNNLFDRTEANQEDNMFASIPILEESEENDDSDVDTEN</sequence>
<dbReference type="Proteomes" id="UP000735302">
    <property type="component" value="Unassembled WGS sequence"/>
</dbReference>
<evidence type="ECO:0000313" key="2">
    <source>
        <dbReference type="EMBL" id="GFO01182.1"/>
    </source>
</evidence>
<name>A0AAV4A2S4_9GAST</name>
<feature type="compositionally biased region" description="Polar residues" evidence="1">
    <location>
        <begin position="295"/>
        <end position="308"/>
    </location>
</feature>
<dbReference type="EMBL" id="BLXT01003199">
    <property type="protein sequence ID" value="GFO01182.1"/>
    <property type="molecule type" value="Genomic_DNA"/>
</dbReference>
<accession>A0AAV4A2S4</accession>
<feature type="compositionally biased region" description="Acidic residues" evidence="1">
    <location>
        <begin position="360"/>
        <end position="374"/>
    </location>
</feature>
<evidence type="ECO:0000313" key="3">
    <source>
        <dbReference type="Proteomes" id="UP000735302"/>
    </source>
</evidence>
<proteinExistence type="predicted"/>
<comment type="caution">
    <text evidence="2">The sequence shown here is derived from an EMBL/GenBank/DDBJ whole genome shotgun (WGS) entry which is preliminary data.</text>
</comment>
<evidence type="ECO:0000256" key="1">
    <source>
        <dbReference type="SAM" id="MobiDB-lite"/>
    </source>
</evidence>
<protein>
    <submittedName>
        <fullName evidence="2">Uncharacterized protein</fullName>
    </submittedName>
</protein>
<gene>
    <name evidence="2" type="ORF">PoB_002768700</name>
</gene>
<dbReference type="AlphaFoldDB" id="A0AAV4A2S4"/>
<keyword evidence="3" id="KW-1185">Reference proteome</keyword>